<organism evidence="1 2">
    <name type="scientific">Faecalibacillus intestinalis</name>
    <dbReference type="NCBI Taxonomy" id="1982626"/>
    <lineage>
        <taxon>Bacteria</taxon>
        <taxon>Bacillati</taxon>
        <taxon>Bacillota</taxon>
        <taxon>Erysipelotrichia</taxon>
        <taxon>Erysipelotrichales</taxon>
        <taxon>Coprobacillaceae</taxon>
        <taxon>Faecalibacillus</taxon>
    </lineage>
</organism>
<dbReference type="RefSeq" id="WP_139938918.1">
    <property type="nucleotide sequence ID" value="NZ_AP024085.1"/>
</dbReference>
<dbReference type="AlphaFoldDB" id="A0A7I8DZN9"/>
<proteinExistence type="predicted"/>
<dbReference type="GeneID" id="70579108"/>
<accession>A0A7I8DZN9</accession>
<name>A0A7I8DZN9_9FIRM</name>
<dbReference type="Proteomes" id="UP000593842">
    <property type="component" value="Chromosome"/>
</dbReference>
<dbReference type="KEGG" id="fit:Fi14EGH31_06720"/>
<sequence>MENNINKTIHIEFYGLPGCGKSTISHALALYLKENNFCVEEPTYELDHCNNKIIRRIKKILQYILFYFTENKLYRKLKSSIKENEYLQPMLVYKNLINIIPKVIKYNSSKNKIYIWDEGLIQSSISASLYGKKNANYNEKKFLELINIQENLIIYVYIKEDIEIILKRLNYRKSTDSRVEKENNTDKKIKMLKKILAECNLITNKRKICVSSSIDIIQLNELIKNTLKGSFQEENK</sequence>
<evidence type="ECO:0000313" key="1">
    <source>
        <dbReference type="EMBL" id="BCL56960.1"/>
    </source>
</evidence>
<gene>
    <name evidence="1" type="ORF">Fi14EGH31_06720</name>
</gene>
<protein>
    <submittedName>
        <fullName evidence="1">Uncharacterized protein</fullName>
    </submittedName>
</protein>
<dbReference type="Gene3D" id="3.40.50.300">
    <property type="entry name" value="P-loop containing nucleotide triphosphate hydrolases"/>
    <property type="match status" value="1"/>
</dbReference>
<evidence type="ECO:0000313" key="2">
    <source>
        <dbReference type="Proteomes" id="UP000593842"/>
    </source>
</evidence>
<dbReference type="EMBL" id="AP024085">
    <property type="protein sequence ID" value="BCL56960.1"/>
    <property type="molecule type" value="Genomic_DNA"/>
</dbReference>
<dbReference type="SUPFAM" id="SSF52540">
    <property type="entry name" value="P-loop containing nucleoside triphosphate hydrolases"/>
    <property type="match status" value="1"/>
</dbReference>
<reference evidence="2" key="1">
    <citation type="submission" date="2020-09" db="EMBL/GenBank/DDBJ databases">
        <title>Complete genome sequencing of Faecalibacillus intestinalis strain 14EGH31.</title>
        <authorList>
            <person name="Sakamoto M."/>
            <person name="Murakami T."/>
            <person name="Mori H."/>
        </authorList>
    </citation>
    <scope>NUCLEOTIDE SEQUENCE [LARGE SCALE GENOMIC DNA]</scope>
    <source>
        <strain evidence="2">14EGH31</strain>
    </source>
</reference>
<dbReference type="InterPro" id="IPR027417">
    <property type="entry name" value="P-loop_NTPase"/>
</dbReference>